<dbReference type="SFLD" id="SFLDG01129">
    <property type="entry name" value="C1.5:_HAD__Beta-PGM__Phosphata"/>
    <property type="match status" value="1"/>
</dbReference>
<keyword evidence="1" id="KW-0378">Hydrolase</keyword>
<dbReference type="EMBL" id="OMOJ01000001">
    <property type="protein sequence ID" value="SPF77787.1"/>
    <property type="molecule type" value="Genomic_DNA"/>
</dbReference>
<dbReference type="PANTHER" id="PTHR43434">
    <property type="entry name" value="PHOSPHOGLYCOLATE PHOSPHATASE"/>
    <property type="match status" value="1"/>
</dbReference>
<dbReference type="GO" id="GO:0006281">
    <property type="term" value="P:DNA repair"/>
    <property type="evidence" value="ECO:0007669"/>
    <property type="project" value="TreeGrafter"/>
</dbReference>
<organism evidence="1 2">
    <name type="scientific">Pseudoprimorskyibacter insulae</name>
    <dbReference type="NCBI Taxonomy" id="1695997"/>
    <lineage>
        <taxon>Bacteria</taxon>
        <taxon>Pseudomonadati</taxon>
        <taxon>Pseudomonadota</taxon>
        <taxon>Alphaproteobacteria</taxon>
        <taxon>Rhodobacterales</taxon>
        <taxon>Paracoccaceae</taxon>
        <taxon>Pseudoprimorskyibacter</taxon>
    </lineage>
</organism>
<dbReference type="Gene3D" id="1.10.150.240">
    <property type="entry name" value="Putative phosphatase, domain 2"/>
    <property type="match status" value="1"/>
</dbReference>
<dbReference type="NCBIfam" id="TIGR01549">
    <property type="entry name" value="HAD-SF-IA-v1"/>
    <property type="match status" value="1"/>
</dbReference>
<accession>A0A2R8APG9</accession>
<dbReference type="InterPro" id="IPR006439">
    <property type="entry name" value="HAD-SF_hydro_IA"/>
</dbReference>
<protein>
    <submittedName>
        <fullName evidence="1">Phosphoglycolate phosphatase</fullName>
        <ecNumber evidence="1">3.1.3.18</ecNumber>
    </submittedName>
</protein>
<dbReference type="InterPro" id="IPR023214">
    <property type="entry name" value="HAD_sf"/>
</dbReference>
<name>A0A2R8APG9_9RHOB</name>
<dbReference type="AlphaFoldDB" id="A0A2R8APG9"/>
<dbReference type="SUPFAM" id="SSF56784">
    <property type="entry name" value="HAD-like"/>
    <property type="match status" value="1"/>
</dbReference>
<dbReference type="InterPro" id="IPR050155">
    <property type="entry name" value="HAD-like_hydrolase_sf"/>
</dbReference>
<dbReference type="Proteomes" id="UP000244904">
    <property type="component" value="Unassembled WGS sequence"/>
</dbReference>
<dbReference type="InterPro" id="IPR036412">
    <property type="entry name" value="HAD-like_sf"/>
</dbReference>
<keyword evidence="2" id="KW-1185">Reference proteome</keyword>
<dbReference type="Gene3D" id="3.40.50.1000">
    <property type="entry name" value="HAD superfamily/HAD-like"/>
    <property type="match status" value="1"/>
</dbReference>
<dbReference type="InterPro" id="IPR023198">
    <property type="entry name" value="PGP-like_dom2"/>
</dbReference>
<sequence length="225" mass="24484">MVLRLVMFDVDGTLVDSQNDIVDSMTEAFQGLGLKAPKREAILGIVGLSLDRAIAQLAPNARPGQPEALVEGYKAAYMRNRSEKGTEASSPLYPHVRSVLQALHAQDNVLMGVATGKSRRGLDKLLDGHDLRQFFITQQVADDHPSKPHPSMLMAAASETGVEAHQAVMIGDTSYDMEMARAAGMLAIGVSWGYHSREKLTEAHIVLDDIRLLPGLLDQIWGQMA</sequence>
<gene>
    <name evidence="1" type="primary">gph_1</name>
    <name evidence="1" type="ORF">PRI8871_00373</name>
</gene>
<dbReference type="InterPro" id="IPR041492">
    <property type="entry name" value="HAD_2"/>
</dbReference>
<reference evidence="2" key="1">
    <citation type="submission" date="2018-03" db="EMBL/GenBank/DDBJ databases">
        <authorList>
            <person name="Rodrigo-Torres L."/>
            <person name="Arahal R. D."/>
            <person name="Lucena T."/>
        </authorList>
    </citation>
    <scope>NUCLEOTIDE SEQUENCE [LARGE SCALE GENOMIC DNA]</scope>
    <source>
        <strain evidence="2">CECT 8871</strain>
    </source>
</reference>
<dbReference type="GO" id="GO:0005829">
    <property type="term" value="C:cytosol"/>
    <property type="evidence" value="ECO:0007669"/>
    <property type="project" value="TreeGrafter"/>
</dbReference>
<evidence type="ECO:0000313" key="2">
    <source>
        <dbReference type="Proteomes" id="UP000244904"/>
    </source>
</evidence>
<dbReference type="NCBIfam" id="TIGR01509">
    <property type="entry name" value="HAD-SF-IA-v3"/>
    <property type="match status" value="1"/>
</dbReference>
<dbReference type="GO" id="GO:0008967">
    <property type="term" value="F:phosphoglycolate phosphatase activity"/>
    <property type="evidence" value="ECO:0007669"/>
    <property type="project" value="UniProtKB-EC"/>
</dbReference>
<dbReference type="SFLD" id="SFLDG01135">
    <property type="entry name" value="C1.5.6:_HAD__Beta-PGM__Phospha"/>
    <property type="match status" value="1"/>
</dbReference>
<dbReference type="EC" id="3.1.3.18" evidence="1"/>
<dbReference type="Pfam" id="PF13419">
    <property type="entry name" value="HAD_2"/>
    <property type="match status" value="1"/>
</dbReference>
<dbReference type="PANTHER" id="PTHR43434:SF24">
    <property type="entry name" value="HYDROLASE-RELATED"/>
    <property type="match status" value="1"/>
</dbReference>
<dbReference type="RefSeq" id="WP_108884479.1">
    <property type="nucleotide sequence ID" value="NZ_OMOJ01000001.1"/>
</dbReference>
<proteinExistence type="predicted"/>
<dbReference type="OrthoDB" id="9793014at2"/>
<dbReference type="SFLD" id="SFLDS00003">
    <property type="entry name" value="Haloacid_Dehalogenase"/>
    <property type="match status" value="1"/>
</dbReference>
<evidence type="ECO:0000313" key="1">
    <source>
        <dbReference type="EMBL" id="SPF77787.1"/>
    </source>
</evidence>